<gene>
    <name evidence="1" type="ORF">PHPALM_27472</name>
</gene>
<dbReference type="AlphaFoldDB" id="A0A2P4XCG4"/>
<feature type="non-terminal residue" evidence="1">
    <location>
        <position position="445"/>
    </location>
</feature>
<dbReference type="EMBL" id="NCKW01015092">
    <property type="protein sequence ID" value="POM63244.1"/>
    <property type="molecule type" value="Genomic_DNA"/>
</dbReference>
<accession>A0A2P4XCG4</accession>
<reference evidence="1 2" key="1">
    <citation type="journal article" date="2017" name="Genome Biol. Evol.">
        <title>Phytophthora megakarya and P. palmivora, closely related causal agents of cacao black pod rot, underwent increases in genome sizes and gene numbers by different mechanisms.</title>
        <authorList>
            <person name="Ali S.S."/>
            <person name="Shao J."/>
            <person name="Lary D.J."/>
            <person name="Kronmiller B."/>
            <person name="Shen D."/>
            <person name="Strem M.D."/>
            <person name="Amoako-Attah I."/>
            <person name="Akrofi A.Y."/>
            <person name="Begoude B.A."/>
            <person name="Ten Hoopen G.M."/>
            <person name="Coulibaly K."/>
            <person name="Kebe B.I."/>
            <person name="Melnick R.L."/>
            <person name="Guiltinan M.J."/>
            <person name="Tyler B.M."/>
            <person name="Meinhardt L.W."/>
            <person name="Bailey B.A."/>
        </authorList>
    </citation>
    <scope>NUCLEOTIDE SEQUENCE [LARGE SCALE GENOMIC DNA]</scope>
    <source>
        <strain evidence="2">sbr112.9</strain>
    </source>
</reference>
<evidence type="ECO:0000313" key="1">
    <source>
        <dbReference type="EMBL" id="POM63244.1"/>
    </source>
</evidence>
<protein>
    <submittedName>
        <fullName evidence="1">Uncharacterized protein</fullName>
    </submittedName>
</protein>
<organism evidence="1 2">
    <name type="scientific">Phytophthora palmivora</name>
    <dbReference type="NCBI Taxonomy" id="4796"/>
    <lineage>
        <taxon>Eukaryota</taxon>
        <taxon>Sar</taxon>
        <taxon>Stramenopiles</taxon>
        <taxon>Oomycota</taxon>
        <taxon>Peronosporomycetes</taxon>
        <taxon>Peronosporales</taxon>
        <taxon>Peronosporaceae</taxon>
        <taxon>Phytophthora</taxon>
    </lineage>
</organism>
<proteinExistence type="predicted"/>
<dbReference type="Proteomes" id="UP000237271">
    <property type="component" value="Unassembled WGS sequence"/>
</dbReference>
<sequence length="445" mass="50773">MEPQYLFPINPGSREHIEIKACLLAHTHHLDVEELQRIRGNNQLALNRCKMQRIISRGGAFSVDGSIHEEAKRKTTFLLRHFFTLQDSSASPQDQLLSEVVEGWAVGDHATPDEISRLWKSINDHIEQSCTSVNWWNFLPLTSIISLDLLRRKLVANSNPDEISVVIAMDCLKQLPQRLPEYRRVLDVIIAVIESGLYLNNSADTSFNELLDPSREDDEQPHDRRLPYFEACRSLRNLIRAEQQPSTGRGSLKGEDKSSDASIQQHLESLFGQLEDNEEKKELFGSLLRGNLVTLADLVCEEILKHYLGSRDYDSAGRFFSLLMKQISPDETTCLLSVMSQSHSSEFQRYTLDNLDKLLENESIATGIASEKKTPALFQRLVDHYPQEFASILWRSPYLTAHVFQGSEIFVARVLEQNVYRISQVLTLRGDVLLPLLSHTFKENT</sequence>
<evidence type="ECO:0000313" key="2">
    <source>
        <dbReference type="Proteomes" id="UP000237271"/>
    </source>
</evidence>
<keyword evidence="2" id="KW-1185">Reference proteome</keyword>
<comment type="caution">
    <text evidence="1">The sequence shown here is derived from an EMBL/GenBank/DDBJ whole genome shotgun (WGS) entry which is preliminary data.</text>
</comment>
<dbReference type="OrthoDB" id="167878at2759"/>
<name>A0A2P4XCG4_9STRA</name>